<feature type="chain" id="PRO_5008018569" evidence="1">
    <location>
        <begin position="28"/>
        <end position="130"/>
    </location>
</feature>
<dbReference type="EMBL" id="CYYU01000019">
    <property type="protein sequence ID" value="CUO01090.1"/>
    <property type="molecule type" value="Genomic_DNA"/>
</dbReference>
<dbReference type="Proteomes" id="UP000095546">
    <property type="component" value="Unassembled WGS sequence"/>
</dbReference>
<evidence type="ECO:0000313" key="2">
    <source>
        <dbReference type="EMBL" id="CUO01090.1"/>
    </source>
</evidence>
<proteinExistence type="predicted"/>
<name>A0A174BMZ5_9FIRM</name>
<keyword evidence="3" id="KW-1185">Reference proteome</keyword>
<evidence type="ECO:0000313" key="3">
    <source>
        <dbReference type="Proteomes" id="UP000095546"/>
    </source>
</evidence>
<feature type="signal peptide" evidence="1">
    <location>
        <begin position="1"/>
        <end position="27"/>
    </location>
</feature>
<keyword evidence="1" id="KW-0732">Signal</keyword>
<dbReference type="STRING" id="187979.ERS852385_01920"/>
<gene>
    <name evidence="2" type="ORF">ERS852385_01920</name>
</gene>
<accession>A0A174BMZ5</accession>
<organism evidence="2 3">
    <name type="scientific">Mitsuokella jalaludinii</name>
    <dbReference type="NCBI Taxonomy" id="187979"/>
    <lineage>
        <taxon>Bacteria</taxon>
        <taxon>Bacillati</taxon>
        <taxon>Bacillota</taxon>
        <taxon>Negativicutes</taxon>
        <taxon>Selenomonadales</taxon>
        <taxon>Selenomonadaceae</taxon>
        <taxon>Mitsuokella</taxon>
    </lineage>
</organism>
<dbReference type="RefSeq" id="WP_055162542.1">
    <property type="nucleotide sequence ID" value="NZ_CABIWZ010000019.1"/>
</dbReference>
<dbReference type="AlphaFoldDB" id="A0A174BMZ5"/>
<protein>
    <submittedName>
        <fullName evidence="2">Uncharacterized protein</fullName>
    </submittedName>
</protein>
<evidence type="ECO:0000256" key="1">
    <source>
        <dbReference type="SAM" id="SignalP"/>
    </source>
</evidence>
<reference evidence="2 3" key="1">
    <citation type="submission" date="2015-09" db="EMBL/GenBank/DDBJ databases">
        <authorList>
            <consortium name="Pathogen Informatics"/>
        </authorList>
    </citation>
    <scope>NUCLEOTIDE SEQUENCE [LARGE SCALE GENOMIC DNA]</scope>
    <source>
        <strain evidence="2 3">2789STDY5608828</strain>
    </source>
</reference>
<sequence>MKKWYLYFSAVLIGICVWIAGALPASATDVWVDHWESENVDVYVMDDTISYGTRSTGRWFKVSTKLVQDGQLQQVVDWEFSKYKSDMWRYETNTMDGTHTTVVIVHNGVFEYAMNQIGWSYYIRNGWYYY</sequence>